<dbReference type="Proteomes" id="UP000036756">
    <property type="component" value="Unassembled WGS sequence"/>
</dbReference>
<dbReference type="InterPro" id="IPR001991">
    <property type="entry name" value="Na-dicarboxylate_symporter"/>
</dbReference>
<name>A0A0J8DDI3_CLOCY</name>
<dbReference type="GO" id="GO:0006835">
    <property type="term" value="P:dicarboxylic acid transport"/>
    <property type="evidence" value="ECO:0007669"/>
    <property type="project" value="TreeGrafter"/>
</dbReference>
<keyword evidence="5 7" id="KW-1133">Transmembrane helix</keyword>
<reference evidence="8 9" key="1">
    <citation type="submission" date="2015-06" db="EMBL/GenBank/DDBJ databases">
        <title>Draft genome sequence of the purine-degrading Clostridium cylindrosporum HC-1 (DSM 605).</title>
        <authorList>
            <person name="Poehlein A."/>
            <person name="Schiel-Bengelsdorf B."/>
            <person name="Bengelsdorf F."/>
            <person name="Daniel R."/>
            <person name="Duerre P."/>
        </authorList>
    </citation>
    <scope>NUCLEOTIDE SEQUENCE [LARGE SCALE GENOMIC DNA]</scope>
    <source>
        <strain evidence="8 9">DSM 605</strain>
    </source>
</reference>
<dbReference type="STRING" id="1121307.CLCY_4c02670"/>
<dbReference type="AlphaFoldDB" id="A0A0J8DDI3"/>
<evidence type="ECO:0000256" key="3">
    <source>
        <dbReference type="ARBA" id="ARBA00022475"/>
    </source>
</evidence>
<feature type="transmembrane region" description="Helical" evidence="7">
    <location>
        <begin position="20"/>
        <end position="36"/>
    </location>
</feature>
<dbReference type="SUPFAM" id="SSF118215">
    <property type="entry name" value="Proton glutamate symport protein"/>
    <property type="match status" value="1"/>
</dbReference>
<evidence type="ECO:0000256" key="5">
    <source>
        <dbReference type="ARBA" id="ARBA00022989"/>
    </source>
</evidence>
<keyword evidence="4 7" id="KW-0812">Transmembrane</keyword>
<dbReference type="InterPro" id="IPR036458">
    <property type="entry name" value="Na:dicarbo_symporter_sf"/>
</dbReference>
<sequence length="167" mass="18696">MFFQGSILLFLLYSLSENKMIPVVIFSLFVSSAMILEGGEKTRPVKEFIDSLRDIMSRVTKHVIELVPYGVIAIMTSISAHFGLSSLLPLTKVLLSIYVAYILQIVVVQGILVAFIGKVSLMKFIKKIYPTPVVAFTTQTSIGTLLVTLRVLTKRVNVSVRYVYKFN</sequence>
<keyword evidence="9" id="KW-1185">Reference proteome</keyword>
<dbReference type="PATRIC" id="fig|1121307.3.peg.1924"/>
<evidence type="ECO:0000313" key="8">
    <source>
        <dbReference type="EMBL" id="KMT22294.1"/>
    </source>
</evidence>
<dbReference type="GO" id="GO:0015293">
    <property type="term" value="F:symporter activity"/>
    <property type="evidence" value="ECO:0007669"/>
    <property type="project" value="UniProtKB-KW"/>
</dbReference>
<dbReference type="Pfam" id="PF00375">
    <property type="entry name" value="SDF"/>
    <property type="match status" value="1"/>
</dbReference>
<keyword evidence="2" id="KW-0813">Transport</keyword>
<proteinExistence type="predicted"/>
<dbReference type="GO" id="GO:0005886">
    <property type="term" value="C:plasma membrane"/>
    <property type="evidence" value="ECO:0007669"/>
    <property type="project" value="UniProtKB-SubCell"/>
</dbReference>
<keyword evidence="6 7" id="KW-0472">Membrane</keyword>
<gene>
    <name evidence="8" type="ORF">CLCY_4c02670</name>
</gene>
<evidence type="ECO:0000256" key="1">
    <source>
        <dbReference type="ARBA" id="ARBA00004651"/>
    </source>
</evidence>
<evidence type="ECO:0000313" key="9">
    <source>
        <dbReference type="Proteomes" id="UP000036756"/>
    </source>
</evidence>
<dbReference type="PANTHER" id="PTHR42865:SF7">
    <property type="entry name" value="PROTON_GLUTAMATE-ASPARTATE SYMPORTER"/>
    <property type="match status" value="1"/>
</dbReference>
<evidence type="ECO:0000256" key="2">
    <source>
        <dbReference type="ARBA" id="ARBA00022448"/>
    </source>
</evidence>
<dbReference type="PANTHER" id="PTHR42865">
    <property type="entry name" value="PROTON/GLUTAMATE-ASPARTATE SYMPORTER"/>
    <property type="match status" value="1"/>
</dbReference>
<protein>
    <submittedName>
        <fullName evidence="8">Sodium:dicarboxylate symporter</fullName>
    </submittedName>
</protein>
<evidence type="ECO:0000256" key="7">
    <source>
        <dbReference type="SAM" id="Phobius"/>
    </source>
</evidence>
<dbReference type="Gene3D" id="1.10.3860.10">
    <property type="entry name" value="Sodium:dicarboxylate symporter"/>
    <property type="match status" value="1"/>
</dbReference>
<feature type="transmembrane region" description="Helical" evidence="7">
    <location>
        <begin position="94"/>
        <end position="117"/>
    </location>
</feature>
<organism evidence="8 9">
    <name type="scientific">Clostridium cylindrosporum DSM 605</name>
    <dbReference type="NCBI Taxonomy" id="1121307"/>
    <lineage>
        <taxon>Bacteria</taxon>
        <taxon>Bacillati</taxon>
        <taxon>Bacillota</taxon>
        <taxon>Clostridia</taxon>
        <taxon>Eubacteriales</taxon>
        <taxon>Clostridiaceae</taxon>
        <taxon>Clostridium</taxon>
    </lineage>
</organism>
<comment type="subcellular location">
    <subcellularLocation>
        <location evidence="1">Cell membrane</location>
        <topology evidence="1">Multi-pass membrane protein</topology>
    </subcellularLocation>
</comment>
<accession>A0A0J8DDI3</accession>
<keyword evidence="3" id="KW-1003">Cell membrane</keyword>
<comment type="caution">
    <text evidence="8">The sequence shown here is derived from an EMBL/GenBank/DDBJ whole genome shotgun (WGS) entry which is preliminary data.</text>
</comment>
<evidence type="ECO:0000256" key="6">
    <source>
        <dbReference type="ARBA" id="ARBA00023136"/>
    </source>
</evidence>
<feature type="transmembrane region" description="Helical" evidence="7">
    <location>
        <begin position="66"/>
        <end position="88"/>
    </location>
</feature>
<dbReference type="EMBL" id="LFVU01000024">
    <property type="protein sequence ID" value="KMT22294.1"/>
    <property type="molecule type" value="Genomic_DNA"/>
</dbReference>
<evidence type="ECO:0000256" key="4">
    <source>
        <dbReference type="ARBA" id="ARBA00022692"/>
    </source>
</evidence>